<dbReference type="GO" id="GO:0000976">
    <property type="term" value="F:transcription cis-regulatory region binding"/>
    <property type="evidence" value="ECO:0007669"/>
    <property type="project" value="TreeGrafter"/>
</dbReference>
<organism evidence="6 7">
    <name type="scientific">Sphingomonas aerolata</name>
    <dbReference type="NCBI Taxonomy" id="185951"/>
    <lineage>
        <taxon>Bacteria</taxon>
        <taxon>Pseudomonadati</taxon>
        <taxon>Pseudomonadota</taxon>
        <taxon>Alphaproteobacteria</taxon>
        <taxon>Sphingomonadales</taxon>
        <taxon>Sphingomonadaceae</taxon>
        <taxon>Sphingomonas</taxon>
    </lineage>
</organism>
<proteinExistence type="predicted"/>
<sequence length="222" mass="24309">MPAKAMTIEMELAATPSRVPQQGRSRASYDRMIAAAEDLLRERGSDDFTLLEVSKAGKVSIGSIYNRFDSKDDLIRAVQGRVLLAVDKAQREVVDRAESQADDLRTLVPLIIDGIAECLHEHADLMRPMMLRAGSDPIVLAAGKRSYMEVENLVCTALLAHRDEIKRPDPERAVASAYRIAYSAIARALGFGATPGNGVEGEWKVLKEDLGHMASAYLRSAD</sequence>
<dbReference type="PRINTS" id="PR00455">
    <property type="entry name" value="HTHTETR"/>
</dbReference>
<name>A0A2T4YP09_9SPHN</name>
<keyword evidence="3" id="KW-0804">Transcription</keyword>
<keyword evidence="2 4" id="KW-0238">DNA-binding</keyword>
<evidence type="ECO:0000256" key="3">
    <source>
        <dbReference type="ARBA" id="ARBA00023163"/>
    </source>
</evidence>
<dbReference type="InterPro" id="IPR009057">
    <property type="entry name" value="Homeodomain-like_sf"/>
</dbReference>
<dbReference type="PANTHER" id="PTHR30055">
    <property type="entry name" value="HTH-TYPE TRANSCRIPTIONAL REGULATOR RUTR"/>
    <property type="match status" value="1"/>
</dbReference>
<dbReference type="Pfam" id="PF00440">
    <property type="entry name" value="TetR_N"/>
    <property type="match status" value="1"/>
</dbReference>
<keyword evidence="7" id="KW-1185">Reference proteome</keyword>
<evidence type="ECO:0000256" key="4">
    <source>
        <dbReference type="PROSITE-ProRule" id="PRU00335"/>
    </source>
</evidence>
<evidence type="ECO:0000256" key="1">
    <source>
        <dbReference type="ARBA" id="ARBA00023015"/>
    </source>
</evidence>
<dbReference type="Gene3D" id="1.10.357.10">
    <property type="entry name" value="Tetracycline Repressor, domain 2"/>
    <property type="match status" value="1"/>
</dbReference>
<protein>
    <submittedName>
        <fullName evidence="6">TetR family transcriptional regulator</fullName>
    </submittedName>
</protein>
<dbReference type="GO" id="GO:0003700">
    <property type="term" value="F:DNA-binding transcription factor activity"/>
    <property type="evidence" value="ECO:0007669"/>
    <property type="project" value="TreeGrafter"/>
</dbReference>
<dbReference type="Proteomes" id="UP000240996">
    <property type="component" value="Unassembled WGS sequence"/>
</dbReference>
<reference evidence="6 7" key="1">
    <citation type="submission" date="2018-04" db="EMBL/GenBank/DDBJ databases">
        <title>Genomic Encyclopedia of Type Strains, Phase III (KMG-III): the genomes of soil and plant-associated and newly described type strains.</title>
        <authorList>
            <person name="Whitman W."/>
        </authorList>
    </citation>
    <scope>NUCLEOTIDE SEQUENCE [LARGE SCALE GENOMIC DNA]</scope>
    <source>
        <strain evidence="6 7">NW12</strain>
    </source>
</reference>
<gene>
    <name evidence="6" type="ORF">C8J24_3350</name>
</gene>
<accession>A0A2T4YP09</accession>
<dbReference type="InterPro" id="IPR050109">
    <property type="entry name" value="HTH-type_TetR-like_transc_reg"/>
</dbReference>
<dbReference type="PANTHER" id="PTHR30055:SF234">
    <property type="entry name" value="HTH-TYPE TRANSCRIPTIONAL REGULATOR BETI"/>
    <property type="match status" value="1"/>
</dbReference>
<dbReference type="RefSeq" id="WP_042467529.1">
    <property type="nucleotide sequence ID" value="NZ_CP128316.1"/>
</dbReference>
<dbReference type="AlphaFoldDB" id="A0A2T4YP09"/>
<dbReference type="InterPro" id="IPR023772">
    <property type="entry name" value="DNA-bd_HTH_TetR-type_CS"/>
</dbReference>
<dbReference type="EMBL" id="PZZN01000003">
    <property type="protein sequence ID" value="PTM45130.1"/>
    <property type="molecule type" value="Genomic_DNA"/>
</dbReference>
<dbReference type="InterPro" id="IPR001647">
    <property type="entry name" value="HTH_TetR"/>
</dbReference>
<dbReference type="SUPFAM" id="SSF46689">
    <property type="entry name" value="Homeodomain-like"/>
    <property type="match status" value="1"/>
</dbReference>
<dbReference type="PROSITE" id="PS01081">
    <property type="entry name" value="HTH_TETR_1"/>
    <property type="match status" value="1"/>
</dbReference>
<evidence type="ECO:0000313" key="7">
    <source>
        <dbReference type="Proteomes" id="UP000240996"/>
    </source>
</evidence>
<evidence type="ECO:0000256" key="2">
    <source>
        <dbReference type="ARBA" id="ARBA00023125"/>
    </source>
</evidence>
<keyword evidence="1" id="KW-0805">Transcription regulation</keyword>
<dbReference type="PROSITE" id="PS50977">
    <property type="entry name" value="HTH_TETR_2"/>
    <property type="match status" value="1"/>
</dbReference>
<evidence type="ECO:0000313" key="6">
    <source>
        <dbReference type="EMBL" id="PTM45130.1"/>
    </source>
</evidence>
<comment type="caution">
    <text evidence="6">The sequence shown here is derived from an EMBL/GenBank/DDBJ whole genome shotgun (WGS) entry which is preliminary data.</text>
</comment>
<feature type="DNA-binding region" description="H-T-H motif" evidence="4">
    <location>
        <begin position="49"/>
        <end position="68"/>
    </location>
</feature>
<evidence type="ECO:0000259" key="5">
    <source>
        <dbReference type="PROSITE" id="PS50977"/>
    </source>
</evidence>
<feature type="domain" description="HTH tetR-type" evidence="5">
    <location>
        <begin position="26"/>
        <end position="86"/>
    </location>
</feature>